<dbReference type="Proteomes" id="UP000812966">
    <property type="component" value="Unassembled WGS sequence"/>
</dbReference>
<dbReference type="InterPro" id="IPR051164">
    <property type="entry name" value="NmrA-like_oxidored"/>
</dbReference>
<dbReference type="AlphaFoldDB" id="A0A8K0JHI4"/>
<dbReference type="InterPro" id="IPR008030">
    <property type="entry name" value="NmrA-like"/>
</dbReference>
<keyword evidence="3" id="KW-0560">Oxidoreductase</keyword>
<dbReference type="PANTHER" id="PTHR42748">
    <property type="entry name" value="NITROGEN METABOLITE REPRESSION PROTEIN NMRA FAMILY MEMBER"/>
    <property type="match status" value="1"/>
</dbReference>
<protein>
    <recommendedName>
        <fullName evidence="4">NmrA-like domain-containing protein</fullName>
    </recommendedName>
</protein>
<dbReference type="GO" id="GO:0005634">
    <property type="term" value="C:nucleus"/>
    <property type="evidence" value="ECO:0007669"/>
    <property type="project" value="TreeGrafter"/>
</dbReference>
<comment type="similarity">
    <text evidence="1">Belongs to the NmrA-type oxidoreductase family.</text>
</comment>
<dbReference type="Gene3D" id="3.40.50.720">
    <property type="entry name" value="NAD(P)-binding Rossmann-like Domain"/>
    <property type="match status" value="1"/>
</dbReference>
<evidence type="ECO:0000313" key="5">
    <source>
        <dbReference type="EMBL" id="KAG7529895.1"/>
    </source>
</evidence>
<feature type="domain" description="NmrA-like" evidence="4">
    <location>
        <begin position="11"/>
        <end position="287"/>
    </location>
</feature>
<organism evidence="5 6">
    <name type="scientific">Filobasidium floriforme</name>
    <dbReference type="NCBI Taxonomy" id="5210"/>
    <lineage>
        <taxon>Eukaryota</taxon>
        <taxon>Fungi</taxon>
        <taxon>Dikarya</taxon>
        <taxon>Basidiomycota</taxon>
        <taxon>Agaricomycotina</taxon>
        <taxon>Tremellomycetes</taxon>
        <taxon>Filobasidiales</taxon>
        <taxon>Filobasidiaceae</taxon>
        <taxon>Filobasidium</taxon>
    </lineage>
</organism>
<dbReference type="SUPFAM" id="SSF51735">
    <property type="entry name" value="NAD(P)-binding Rossmann-fold domains"/>
    <property type="match status" value="1"/>
</dbReference>
<proteinExistence type="inferred from homology"/>
<evidence type="ECO:0000256" key="3">
    <source>
        <dbReference type="ARBA" id="ARBA00023002"/>
    </source>
</evidence>
<dbReference type="CDD" id="cd05251">
    <property type="entry name" value="NmrA_like_SDR_a"/>
    <property type="match status" value="1"/>
</dbReference>
<evidence type="ECO:0000256" key="1">
    <source>
        <dbReference type="ARBA" id="ARBA00006328"/>
    </source>
</evidence>
<dbReference type="Pfam" id="PF05368">
    <property type="entry name" value="NmrA"/>
    <property type="match status" value="1"/>
</dbReference>
<reference evidence="5" key="1">
    <citation type="submission" date="2020-04" db="EMBL/GenBank/DDBJ databases">
        <title>Analysis of mating type loci in Filobasidium floriforme.</title>
        <authorList>
            <person name="Nowrousian M."/>
        </authorList>
    </citation>
    <scope>NUCLEOTIDE SEQUENCE</scope>
    <source>
        <strain evidence="5">CBS 6242</strain>
    </source>
</reference>
<sequence length="308" mass="33836">MVASPNPDATSITIFGATGIQGGSVLRHLLQSDKPYRIRAVTRDPTKDSAKKLSELGVEVVKAELGDESEVVKAVEGQDLVFAVTNFWEHGRSKELADGKRLMDAVKSAGTKTVYWSGLMPVHKLSGGKYTKVEHFDTKAEILAYAKDRNVPIVDVQPACYMENFTGMMLPRKQEDGSFVFALPVDPASKMSLIDCGSDYGAYVRGAIESGLEDGSEVLACRQEITMPEFAEVWGQVNGVKATYYPMPSDQFKAVAGEEITEMMGWFSDFGYYGGKEIESSQKLLPEGVKVNTWKTFVEAQDWSKVLA</sequence>
<dbReference type="InterPro" id="IPR036291">
    <property type="entry name" value="NAD(P)-bd_dom_sf"/>
</dbReference>
<dbReference type="EMBL" id="JABELV010000132">
    <property type="protein sequence ID" value="KAG7529895.1"/>
    <property type="molecule type" value="Genomic_DNA"/>
</dbReference>
<keyword evidence="2" id="KW-0521">NADP</keyword>
<dbReference type="PANTHER" id="PTHR42748:SF30">
    <property type="entry name" value="NMRA-LIKE DOMAIN-CONTAINING PROTEIN"/>
    <property type="match status" value="1"/>
</dbReference>
<comment type="caution">
    <text evidence="5">The sequence shown here is derived from an EMBL/GenBank/DDBJ whole genome shotgun (WGS) entry which is preliminary data.</text>
</comment>
<dbReference type="Gene3D" id="3.90.25.10">
    <property type="entry name" value="UDP-galactose 4-epimerase, domain 1"/>
    <property type="match status" value="1"/>
</dbReference>
<name>A0A8K0JHI4_9TREE</name>
<evidence type="ECO:0000256" key="2">
    <source>
        <dbReference type="ARBA" id="ARBA00022857"/>
    </source>
</evidence>
<accession>A0A8K0JHI4</accession>
<gene>
    <name evidence="5" type="ORF">FFLO_05343</name>
</gene>
<evidence type="ECO:0000259" key="4">
    <source>
        <dbReference type="Pfam" id="PF05368"/>
    </source>
</evidence>
<keyword evidence="6" id="KW-1185">Reference proteome</keyword>
<dbReference type="GO" id="GO:0016491">
    <property type="term" value="F:oxidoreductase activity"/>
    <property type="evidence" value="ECO:0007669"/>
    <property type="project" value="UniProtKB-KW"/>
</dbReference>
<evidence type="ECO:0000313" key="6">
    <source>
        <dbReference type="Proteomes" id="UP000812966"/>
    </source>
</evidence>